<protein>
    <submittedName>
        <fullName evidence="3">Transposase InsO family protein</fullName>
    </submittedName>
</protein>
<dbReference type="InterPro" id="IPR012337">
    <property type="entry name" value="RNaseH-like_sf"/>
</dbReference>
<dbReference type="RefSeq" id="WP_246348257.1">
    <property type="nucleotide sequence ID" value="NZ_JACHEX010000007.1"/>
</dbReference>
<comment type="caution">
    <text evidence="3">The sequence shown here is derived from an EMBL/GenBank/DDBJ whole genome shotgun (WGS) entry which is preliminary data.</text>
</comment>
<feature type="domain" description="Integrase catalytic" evidence="2">
    <location>
        <begin position="29"/>
        <end position="73"/>
    </location>
</feature>
<dbReference type="Proteomes" id="UP000555828">
    <property type="component" value="Unassembled WGS sequence"/>
</dbReference>
<dbReference type="InterPro" id="IPR036397">
    <property type="entry name" value="RNaseH_sf"/>
</dbReference>
<dbReference type="Pfam" id="PF13333">
    <property type="entry name" value="rve_2"/>
    <property type="match status" value="1"/>
</dbReference>
<evidence type="ECO:0000313" key="4">
    <source>
        <dbReference type="Proteomes" id="UP000555828"/>
    </source>
</evidence>
<sequence length="98" mass="11480">MYTARLLKEKGIIQSVSRKGTSQDNGPAESFFSHFKEEMVKINKEKTKEEYKKLIEEYIKFCNEERYQVRLKEHGSGGILEPCCLKSKLLTFLFVHNC</sequence>
<dbReference type="InterPro" id="IPR050900">
    <property type="entry name" value="Transposase_IS3/IS150/IS904"/>
</dbReference>
<dbReference type="GO" id="GO:0015074">
    <property type="term" value="P:DNA integration"/>
    <property type="evidence" value="ECO:0007669"/>
    <property type="project" value="InterPro"/>
</dbReference>
<dbReference type="EMBL" id="JACHEX010000007">
    <property type="protein sequence ID" value="MBB6063383.1"/>
    <property type="molecule type" value="Genomic_DNA"/>
</dbReference>
<dbReference type="GO" id="GO:0003676">
    <property type="term" value="F:nucleic acid binding"/>
    <property type="evidence" value="ECO:0007669"/>
    <property type="project" value="InterPro"/>
</dbReference>
<dbReference type="Gene3D" id="3.30.420.10">
    <property type="entry name" value="Ribonuclease H-like superfamily/Ribonuclease H"/>
    <property type="match status" value="1"/>
</dbReference>
<accession>A0A841GTA3</accession>
<dbReference type="AlphaFoldDB" id="A0A841GTA3"/>
<keyword evidence="1" id="KW-0175">Coiled coil</keyword>
<name>A0A841GTA3_9BACT</name>
<proteinExistence type="predicted"/>
<dbReference type="InterPro" id="IPR001584">
    <property type="entry name" value="Integrase_cat-core"/>
</dbReference>
<keyword evidence="4" id="KW-1185">Reference proteome</keyword>
<reference evidence="3 4" key="1">
    <citation type="submission" date="2020-08" db="EMBL/GenBank/DDBJ databases">
        <title>Genomic Encyclopedia of Type Strains, Phase IV (KMG-IV): sequencing the most valuable type-strain genomes for metagenomic binning, comparative biology and taxonomic classification.</title>
        <authorList>
            <person name="Goeker M."/>
        </authorList>
    </citation>
    <scope>NUCLEOTIDE SEQUENCE [LARGE SCALE GENOMIC DNA]</scope>
    <source>
        <strain evidence="3 4">DSM 13481</strain>
    </source>
</reference>
<organism evidence="3 4">
    <name type="scientific">Thermosipho japonicus</name>
    <dbReference type="NCBI Taxonomy" id="90323"/>
    <lineage>
        <taxon>Bacteria</taxon>
        <taxon>Thermotogati</taxon>
        <taxon>Thermotogota</taxon>
        <taxon>Thermotogae</taxon>
        <taxon>Thermotogales</taxon>
        <taxon>Fervidobacteriaceae</taxon>
        <taxon>Thermosipho</taxon>
    </lineage>
</organism>
<dbReference type="PANTHER" id="PTHR46889:SF4">
    <property type="entry name" value="TRANSPOSASE INSO FOR INSERTION SEQUENCE ELEMENT IS911B-RELATED"/>
    <property type="match status" value="1"/>
</dbReference>
<evidence type="ECO:0000256" key="1">
    <source>
        <dbReference type="SAM" id="Coils"/>
    </source>
</evidence>
<feature type="coiled-coil region" evidence="1">
    <location>
        <begin position="37"/>
        <end position="64"/>
    </location>
</feature>
<evidence type="ECO:0000313" key="3">
    <source>
        <dbReference type="EMBL" id="MBB6063383.1"/>
    </source>
</evidence>
<gene>
    <name evidence="3" type="ORF">HNP65_001854</name>
</gene>
<dbReference type="PANTHER" id="PTHR46889">
    <property type="entry name" value="TRANSPOSASE INSF FOR INSERTION SEQUENCE IS3B-RELATED"/>
    <property type="match status" value="1"/>
</dbReference>
<dbReference type="SUPFAM" id="SSF53098">
    <property type="entry name" value="Ribonuclease H-like"/>
    <property type="match status" value="1"/>
</dbReference>
<evidence type="ECO:0000259" key="2">
    <source>
        <dbReference type="Pfam" id="PF13333"/>
    </source>
</evidence>